<proteinExistence type="inferred from homology"/>
<dbReference type="AlphaFoldDB" id="A0A248JMJ1"/>
<comment type="similarity">
    <text evidence="4 5">Belongs to the RNA methyltransferase RlmH family.</text>
</comment>
<keyword evidence="7" id="KW-1185">Reference proteome</keyword>
<keyword evidence="1 5" id="KW-0489">Methyltransferase</keyword>
<keyword evidence="3 5" id="KW-0949">S-adenosyl-L-methionine</keyword>
<dbReference type="Proteomes" id="UP000197153">
    <property type="component" value="Chromosome 1"/>
</dbReference>
<dbReference type="RefSeq" id="WP_088870869.1">
    <property type="nucleotide sequence ID" value="NZ_CP022110.1"/>
</dbReference>
<feature type="binding site" evidence="5">
    <location>
        <begin position="119"/>
        <end position="124"/>
    </location>
    <ligand>
        <name>S-adenosyl-L-methionine</name>
        <dbReference type="ChEBI" id="CHEBI:59789"/>
    </ligand>
</feature>
<dbReference type="PIRSF" id="PIRSF004505">
    <property type="entry name" value="MT_bac"/>
    <property type="match status" value="1"/>
</dbReference>
<evidence type="ECO:0000313" key="7">
    <source>
        <dbReference type="Proteomes" id="UP000197153"/>
    </source>
</evidence>
<evidence type="ECO:0000256" key="2">
    <source>
        <dbReference type="ARBA" id="ARBA00022679"/>
    </source>
</evidence>
<dbReference type="InterPro" id="IPR029026">
    <property type="entry name" value="tRNA_m1G_MTases_N"/>
</dbReference>
<reference evidence="6 7" key="1">
    <citation type="submission" date="2017-06" db="EMBL/GenBank/DDBJ databases">
        <title>Complete genome sequence of Nitrospirillum amazonense strain CBAmC, an endophytic nitrogen-fixing and plant growth-promoting bacterium, isolated from sugarcane.</title>
        <authorList>
            <person name="Schwab S."/>
            <person name="dos Santos Teixeira K.R."/>
            <person name="Simoes Araujo J.L."/>
            <person name="Soares Vidal M."/>
            <person name="Borges de Freitas H.R."/>
            <person name="Rivello Crivelaro A.L."/>
            <person name="Bueno de Camargo Nunes A."/>
            <person name="dos Santos C.M."/>
            <person name="Palmeira da Silva Rosa D."/>
            <person name="da Silva Padilha D."/>
            <person name="da Silva E."/>
            <person name="Araujo Terra L."/>
            <person name="Soares Mendes V."/>
            <person name="Farinelli L."/>
            <person name="Magalhaes Cruz L."/>
            <person name="Baldani J.I."/>
        </authorList>
    </citation>
    <scope>NUCLEOTIDE SEQUENCE [LARGE SCALE GENOMIC DNA]</scope>
    <source>
        <strain evidence="6 7">CBAmC</strain>
    </source>
</reference>
<name>A0A248JMJ1_9PROT</name>
<comment type="subcellular location">
    <subcellularLocation>
        <location evidence="5">Cytoplasm</location>
    </subcellularLocation>
</comment>
<keyword evidence="5" id="KW-0698">rRNA processing</keyword>
<dbReference type="PANTHER" id="PTHR33603:SF1">
    <property type="entry name" value="RIBOSOMAL RNA LARGE SUBUNIT METHYLTRANSFERASE H"/>
    <property type="match status" value="1"/>
</dbReference>
<dbReference type="InterPro" id="IPR029028">
    <property type="entry name" value="Alpha/beta_knot_MTases"/>
</dbReference>
<dbReference type="GO" id="GO:0005737">
    <property type="term" value="C:cytoplasm"/>
    <property type="evidence" value="ECO:0007669"/>
    <property type="project" value="UniProtKB-SubCell"/>
</dbReference>
<dbReference type="EMBL" id="CP022110">
    <property type="protein sequence ID" value="ASG19927.1"/>
    <property type="molecule type" value="Genomic_DNA"/>
</dbReference>
<dbReference type="GO" id="GO:0070038">
    <property type="term" value="F:rRNA (pseudouridine-N3-)-methyltransferase activity"/>
    <property type="evidence" value="ECO:0007669"/>
    <property type="project" value="UniProtKB-UniRule"/>
</dbReference>
<feature type="binding site" evidence="5">
    <location>
        <position position="100"/>
    </location>
    <ligand>
        <name>S-adenosyl-L-methionine</name>
        <dbReference type="ChEBI" id="CHEBI:59789"/>
    </ligand>
</feature>
<keyword evidence="5" id="KW-0963">Cytoplasm</keyword>
<dbReference type="NCBIfam" id="NF000989">
    <property type="entry name" value="PRK00103.2-3"/>
    <property type="match status" value="1"/>
</dbReference>
<feature type="binding site" evidence="5">
    <location>
        <position position="68"/>
    </location>
    <ligand>
        <name>S-adenosyl-L-methionine</name>
        <dbReference type="ChEBI" id="CHEBI:59789"/>
    </ligand>
</feature>
<dbReference type="Pfam" id="PF02590">
    <property type="entry name" value="SPOUT_MTase"/>
    <property type="match status" value="1"/>
</dbReference>
<evidence type="ECO:0000256" key="1">
    <source>
        <dbReference type="ARBA" id="ARBA00022603"/>
    </source>
</evidence>
<dbReference type="Gene3D" id="3.40.1280.10">
    <property type="match status" value="1"/>
</dbReference>
<dbReference type="HAMAP" id="MF_00658">
    <property type="entry name" value="23SrRNA_methyltr_H"/>
    <property type="match status" value="1"/>
</dbReference>
<evidence type="ECO:0000256" key="4">
    <source>
        <dbReference type="ARBA" id="ARBA00038303"/>
    </source>
</evidence>
<dbReference type="KEGG" id="nao:Y958_03095"/>
<dbReference type="PANTHER" id="PTHR33603">
    <property type="entry name" value="METHYLTRANSFERASE"/>
    <property type="match status" value="1"/>
</dbReference>
<dbReference type="CDD" id="cd18081">
    <property type="entry name" value="RlmH-like"/>
    <property type="match status" value="1"/>
</dbReference>
<evidence type="ECO:0000256" key="3">
    <source>
        <dbReference type="ARBA" id="ARBA00022691"/>
    </source>
</evidence>
<sequence length="152" mass="17117">MRVWLIAVGRSRPGPARDLFEEYKGRITWPFTLREVECRKRVEGDELKRLEAQLLLEAIPPGATLVALDERGKALPSETFARQVGIWRDGGVADLAFVIGGADGLAEEVRRRASLLIAFGPMTWPHMMVRGMLAEQLYRAQQILAGHPYHRV</sequence>
<protein>
    <recommendedName>
        <fullName evidence="5">Ribosomal RNA large subunit methyltransferase H</fullName>
        <ecNumber evidence="5">2.1.1.177</ecNumber>
    </recommendedName>
    <alternativeName>
        <fullName evidence="5">23S rRNA (pseudouridine1915-N3)-methyltransferase</fullName>
    </alternativeName>
    <alternativeName>
        <fullName evidence="5">23S rRNA m3Psi1915 methyltransferase</fullName>
    </alternativeName>
    <alternativeName>
        <fullName evidence="5">rRNA (pseudouridine-N3-)-methyltransferase RlmH</fullName>
    </alternativeName>
</protein>
<gene>
    <name evidence="5" type="primary">rlmH</name>
    <name evidence="6" type="ORF">Y958_03095</name>
</gene>
<accession>A0A248JMJ1</accession>
<dbReference type="SUPFAM" id="SSF75217">
    <property type="entry name" value="alpha/beta knot"/>
    <property type="match status" value="1"/>
</dbReference>
<organism evidence="6 7">
    <name type="scientific">Nitrospirillum viridazoti CBAmc</name>
    <dbReference type="NCBI Taxonomy" id="1441467"/>
    <lineage>
        <taxon>Bacteria</taxon>
        <taxon>Pseudomonadati</taxon>
        <taxon>Pseudomonadota</taxon>
        <taxon>Alphaproteobacteria</taxon>
        <taxon>Rhodospirillales</taxon>
        <taxon>Azospirillaceae</taxon>
        <taxon>Nitrospirillum</taxon>
        <taxon>Nitrospirillum viridazoti</taxon>
    </lineage>
</organism>
<dbReference type="InterPro" id="IPR003742">
    <property type="entry name" value="RlmH-like"/>
</dbReference>
<evidence type="ECO:0000313" key="6">
    <source>
        <dbReference type="EMBL" id="ASG19927.1"/>
    </source>
</evidence>
<comment type="catalytic activity">
    <reaction evidence="5">
        <text>pseudouridine(1915) in 23S rRNA + S-adenosyl-L-methionine = N(3)-methylpseudouridine(1915) in 23S rRNA + S-adenosyl-L-homocysteine + H(+)</text>
        <dbReference type="Rhea" id="RHEA:42752"/>
        <dbReference type="Rhea" id="RHEA-COMP:10221"/>
        <dbReference type="Rhea" id="RHEA-COMP:10222"/>
        <dbReference type="ChEBI" id="CHEBI:15378"/>
        <dbReference type="ChEBI" id="CHEBI:57856"/>
        <dbReference type="ChEBI" id="CHEBI:59789"/>
        <dbReference type="ChEBI" id="CHEBI:65314"/>
        <dbReference type="ChEBI" id="CHEBI:74486"/>
        <dbReference type="EC" id="2.1.1.177"/>
    </reaction>
</comment>
<dbReference type="EC" id="2.1.1.177" evidence="5"/>
<keyword evidence="2 5" id="KW-0808">Transferase</keyword>
<comment type="function">
    <text evidence="5">Specifically methylates the pseudouridine at position 1915 (m3Psi1915) in 23S rRNA.</text>
</comment>
<comment type="subunit">
    <text evidence="5">Homodimer.</text>
</comment>
<evidence type="ECO:0000256" key="5">
    <source>
        <dbReference type="HAMAP-Rule" id="MF_00658"/>
    </source>
</evidence>